<feature type="transmembrane region" description="Helical" evidence="2">
    <location>
        <begin position="36"/>
        <end position="57"/>
    </location>
</feature>
<feature type="region of interest" description="Disordered" evidence="1">
    <location>
        <begin position="1"/>
        <end position="28"/>
    </location>
</feature>
<dbReference type="EMBL" id="FTOQ01000002">
    <property type="protein sequence ID" value="SIS68999.1"/>
    <property type="molecule type" value="Genomic_DNA"/>
</dbReference>
<proteinExistence type="predicted"/>
<evidence type="ECO:0000313" key="4">
    <source>
        <dbReference type="Proteomes" id="UP000186684"/>
    </source>
</evidence>
<evidence type="ECO:0000256" key="2">
    <source>
        <dbReference type="SAM" id="Phobius"/>
    </source>
</evidence>
<feature type="compositionally biased region" description="Basic and acidic residues" evidence="1">
    <location>
        <begin position="1"/>
        <end position="11"/>
    </location>
</feature>
<keyword evidence="2" id="KW-1133">Transmembrane helix</keyword>
<keyword evidence="2" id="KW-0472">Membrane</keyword>
<dbReference type="Proteomes" id="UP000186684">
    <property type="component" value="Unassembled WGS sequence"/>
</dbReference>
<organism evidence="3 4">
    <name type="scientific">Roseivivax lentus</name>
    <dbReference type="NCBI Taxonomy" id="633194"/>
    <lineage>
        <taxon>Bacteria</taxon>
        <taxon>Pseudomonadati</taxon>
        <taxon>Pseudomonadota</taxon>
        <taxon>Alphaproteobacteria</taxon>
        <taxon>Rhodobacterales</taxon>
        <taxon>Roseobacteraceae</taxon>
        <taxon>Roseivivax</taxon>
    </lineage>
</organism>
<reference evidence="4" key="1">
    <citation type="submission" date="2017-01" db="EMBL/GenBank/DDBJ databases">
        <authorList>
            <person name="Varghese N."/>
            <person name="Submissions S."/>
        </authorList>
    </citation>
    <scope>NUCLEOTIDE SEQUENCE [LARGE SCALE GENOMIC DNA]</scope>
    <source>
        <strain evidence="4">DSM 29430</strain>
    </source>
</reference>
<dbReference type="AlphaFoldDB" id="A0A1N7L568"/>
<protein>
    <submittedName>
        <fullName evidence="3">Uncharacterized protein</fullName>
    </submittedName>
</protein>
<gene>
    <name evidence="3" type="ORF">SAMN05421759_102390</name>
</gene>
<feature type="compositionally biased region" description="Polar residues" evidence="1">
    <location>
        <begin position="13"/>
        <end position="25"/>
    </location>
</feature>
<evidence type="ECO:0000256" key="1">
    <source>
        <dbReference type="SAM" id="MobiDB-lite"/>
    </source>
</evidence>
<name>A0A1N7L568_9RHOB</name>
<accession>A0A1N7L568</accession>
<feature type="region of interest" description="Disordered" evidence="1">
    <location>
        <begin position="61"/>
        <end position="93"/>
    </location>
</feature>
<sequence length="93" mass="9133">MAYRDEIDHSRSPTRSGSAGRSTDTLHAAPGGMRGIWGGLAAVVGLLVLLFLALSFVGGGESAGTSAPGDSMIAPAEAPPAASDSAPATVPAE</sequence>
<evidence type="ECO:0000313" key="3">
    <source>
        <dbReference type="EMBL" id="SIS68999.1"/>
    </source>
</evidence>
<keyword evidence="2" id="KW-0812">Transmembrane</keyword>
<feature type="compositionally biased region" description="Low complexity" evidence="1">
    <location>
        <begin position="74"/>
        <end position="93"/>
    </location>
</feature>
<keyword evidence="4" id="KW-1185">Reference proteome</keyword>